<proteinExistence type="predicted"/>
<protein>
    <submittedName>
        <fullName evidence="1">Uncharacterized protein</fullName>
    </submittedName>
</protein>
<reference evidence="1 2" key="1">
    <citation type="submission" date="2020-08" db="EMBL/GenBank/DDBJ databases">
        <title>Whole genome shotgun sequence of Actinoplanes ianthinogenes NBRC 13996.</title>
        <authorList>
            <person name="Komaki H."/>
            <person name="Tamura T."/>
        </authorList>
    </citation>
    <scope>NUCLEOTIDE SEQUENCE [LARGE SCALE GENOMIC DNA]</scope>
    <source>
        <strain evidence="1 2">NBRC 13996</strain>
    </source>
</reference>
<gene>
    <name evidence="1" type="ORF">Aiant_53650</name>
</gene>
<name>A0ABN6CJ32_9ACTN</name>
<evidence type="ECO:0000313" key="1">
    <source>
        <dbReference type="EMBL" id="BCJ44708.1"/>
    </source>
</evidence>
<sequence>MGKKNKNIVSDGDIVAGRRTITTGGRHIVSDGDMYVVRGRSVSNGKARQCTSCGGTGGWQTTTQDGQSVTVHTGCGAVQ</sequence>
<accession>A0ABN6CJ32</accession>
<dbReference type="RefSeq" id="WP_189329550.1">
    <property type="nucleotide sequence ID" value="NZ_AP023356.1"/>
</dbReference>
<dbReference type="EMBL" id="AP023356">
    <property type="protein sequence ID" value="BCJ44708.1"/>
    <property type="molecule type" value="Genomic_DNA"/>
</dbReference>
<evidence type="ECO:0000313" key="2">
    <source>
        <dbReference type="Proteomes" id="UP000676967"/>
    </source>
</evidence>
<dbReference type="Proteomes" id="UP000676967">
    <property type="component" value="Chromosome"/>
</dbReference>
<organism evidence="1 2">
    <name type="scientific">Actinoplanes ianthinogenes</name>
    <dbReference type="NCBI Taxonomy" id="122358"/>
    <lineage>
        <taxon>Bacteria</taxon>
        <taxon>Bacillati</taxon>
        <taxon>Actinomycetota</taxon>
        <taxon>Actinomycetes</taxon>
        <taxon>Micromonosporales</taxon>
        <taxon>Micromonosporaceae</taxon>
        <taxon>Actinoplanes</taxon>
    </lineage>
</organism>
<keyword evidence="2" id="KW-1185">Reference proteome</keyword>